<accession>A0A0D9WZE8</accession>
<proteinExistence type="predicted"/>
<evidence type="ECO:0000313" key="2">
    <source>
        <dbReference type="EnsemblPlants" id="LPERR07G13510.1"/>
    </source>
</evidence>
<dbReference type="Pfam" id="PF11321">
    <property type="entry name" value="DUF3123"/>
    <property type="match status" value="1"/>
</dbReference>
<dbReference type="InterPro" id="IPR021470">
    <property type="entry name" value="DUF3123"/>
</dbReference>
<dbReference type="Proteomes" id="UP000032180">
    <property type="component" value="Chromosome 7"/>
</dbReference>
<protein>
    <submittedName>
        <fullName evidence="2">Uncharacterized protein</fullName>
    </submittedName>
</protein>
<dbReference type="HOGENOM" id="CLU_107437_0_0_1"/>
<evidence type="ECO:0000313" key="3">
    <source>
        <dbReference type="Proteomes" id="UP000032180"/>
    </source>
</evidence>
<reference evidence="2" key="3">
    <citation type="submission" date="2015-04" db="UniProtKB">
        <authorList>
            <consortium name="EnsemblPlants"/>
        </authorList>
    </citation>
    <scope>IDENTIFICATION</scope>
</reference>
<reference evidence="2 3" key="1">
    <citation type="submission" date="2012-08" db="EMBL/GenBank/DDBJ databases">
        <title>Oryza genome evolution.</title>
        <authorList>
            <person name="Wing R.A."/>
        </authorList>
    </citation>
    <scope>NUCLEOTIDE SEQUENCE</scope>
</reference>
<organism evidence="2 3">
    <name type="scientific">Leersia perrieri</name>
    <dbReference type="NCBI Taxonomy" id="77586"/>
    <lineage>
        <taxon>Eukaryota</taxon>
        <taxon>Viridiplantae</taxon>
        <taxon>Streptophyta</taxon>
        <taxon>Embryophyta</taxon>
        <taxon>Tracheophyta</taxon>
        <taxon>Spermatophyta</taxon>
        <taxon>Magnoliopsida</taxon>
        <taxon>Liliopsida</taxon>
        <taxon>Poales</taxon>
        <taxon>Poaceae</taxon>
        <taxon>BOP clade</taxon>
        <taxon>Oryzoideae</taxon>
        <taxon>Oryzeae</taxon>
        <taxon>Oryzinae</taxon>
        <taxon>Leersia</taxon>
    </lineage>
</organism>
<dbReference type="Gramene" id="LPERR07G13510.1">
    <property type="protein sequence ID" value="LPERR07G13510.1"/>
    <property type="gene ID" value="LPERR07G13510"/>
</dbReference>
<sequence length="132" mass="14056">MAPHRSSARDLDRRKKLAVNKSSAPAPSVSVSFKTGDVVSVRTPLGRLGRTTRRLVMWLGAVVVSDADDDGHLEVVYSGNFPRDDPFCTVRVAVKDVKFRASAAAVVDNAGRTTRQAAVDYGGQVAAAAEES</sequence>
<name>A0A0D9WZE8_9ORYZ</name>
<reference evidence="3" key="2">
    <citation type="submission" date="2013-12" db="EMBL/GenBank/DDBJ databases">
        <authorList>
            <person name="Yu Y."/>
            <person name="Lee S."/>
            <person name="de Baynast K."/>
            <person name="Wissotski M."/>
            <person name="Liu L."/>
            <person name="Talag J."/>
            <person name="Goicoechea J."/>
            <person name="Angelova A."/>
            <person name="Jetty R."/>
            <person name="Kudrna D."/>
            <person name="Golser W."/>
            <person name="Rivera L."/>
            <person name="Zhang J."/>
            <person name="Wing R."/>
        </authorList>
    </citation>
    <scope>NUCLEOTIDE SEQUENCE</scope>
</reference>
<keyword evidence="3" id="KW-1185">Reference proteome</keyword>
<feature type="region of interest" description="Disordered" evidence="1">
    <location>
        <begin position="1"/>
        <end position="30"/>
    </location>
</feature>
<evidence type="ECO:0000256" key="1">
    <source>
        <dbReference type="SAM" id="MobiDB-lite"/>
    </source>
</evidence>
<dbReference type="AlphaFoldDB" id="A0A0D9WZE8"/>
<dbReference type="EnsemblPlants" id="LPERR07G13510.1">
    <property type="protein sequence ID" value="LPERR07G13510.1"/>
    <property type="gene ID" value="LPERR07G13510"/>
</dbReference>